<evidence type="ECO:0000313" key="3">
    <source>
        <dbReference type="Proteomes" id="UP001499967"/>
    </source>
</evidence>
<comment type="caution">
    <text evidence="2">The sequence shown here is derived from an EMBL/GenBank/DDBJ whole genome shotgun (WGS) entry which is preliminary data.</text>
</comment>
<dbReference type="PANTHER" id="PTHR36437:SF2">
    <property type="entry name" value="GLYOXALASE_BLEOMYCIN RESISTANCE PROTEIN_DIOXYGENASE"/>
    <property type="match status" value="1"/>
</dbReference>
<protein>
    <submittedName>
        <fullName evidence="2">VOC family protein</fullName>
    </submittedName>
</protein>
<dbReference type="PANTHER" id="PTHR36437">
    <property type="entry name" value="GLYOXALASE/BLEOMYCIN RESISTANCE PROTEIN/DIOXYGENASE"/>
    <property type="match status" value="1"/>
</dbReference>
<sequence>MEMKLELVPLPVADVERAKAFYTEKLGFVVDVDLAPGNGIRIVQLTPPSSACSILLSSKLPGVDDMTAGSLRALHLVVADARAARAELATNGVEVGEIDVHDGGMLFVPFTDPDGNTWVLQEMPWRAADFTA</sequence>
<dbReference type="Gene3D" id="3.10.180.10">
    <property type="entry name" value="2,3-Dihydroxybiphenyl 1,2-Dioxygenase, domain 1"/>
    <property type="match status" value="1"/>
</dbReference>
<reference evidence="3" key="1">
    <citation type="journal article" date="2019" name="Int. J. Syst. Evol. Microbiol.">
        <title>The Global Catalogue of Microorganisms (GCM) 10K type strain sequencing project: providing services to taxonomists for standard genome sequencing and annotation.</title>
        <authorList>
            <consortium name="The Broad Institute Genomics Platform"/>
            <consortium name="The Broad Institute Genome Sequencing Center for Infectious Disease"/>
            <person name="Wu L."/>
            <person name="Ma J."/>
        </authorList>
    </citation>
    <scope>NUCLEOTIDE SEQUENCE [LARGE SCALE GENOMIC DNA]</scope>
    <source>
        <strain evidence="3">JCM 11117</strain>
    </source>
</reference>
<dbReference type="SUPFAM" id="SSF54593">
    <property type="entry name" value="Glyoxalase/Bleomycin resistance protein/Dihydroxybiphenyl dioxygenase"/>
    <property type="match status" value="1"/>
</dbReference>
<dbReference type="RefSeq" id="WP_343941122.1">
    <property type="nucleotide sequence ID" value="NZ_BAAAHP010000057.1"/>
</dbReference>
<evidence type="ECO:0000259" key="1">
    <source>
        <dbReference type="PROSITE" id="PS51819"/>
    </source>
</evidence>
<dbReference type="PROSITE" id="PS51819">
    <property type="entry name" value="VOC"/>
    <property type="match status" value="1"/>
</dbReference>
<dbReference type="InterPro" id="IPR037523">
    <property type="entry name" value="VOC_core"/>
</dbReference>
<dbReference type="InterPro" id="IPR029068">
    <property type="entry name" value="Glyas_Bleomycin-R_OHBP_Dase"/>
</dbReference>
<evidence type="ECO:0000313" key="2">
    <source>
        <dbReference type="EMBL" id="GAA0932290.1"/>
    </source>
</evidence>
<dbReference type="Pfam" id="PF00903">
    <property type="entry name" value="Glyoxalase"/>
    <property type="match status" value="1"/>
</dbReference>
<proteinExistence type="predicted"/>
<keyword evidence="3" id="KW-1185">Reference proteome</keyword>
<name>A0ABP4A8C5_9PSEU</name>
<feature type="domain" description="VOC" evidence="1">
    <location>
        <begin position="4"/>
        <end position="123"/>
    </location>
</feature>
<dbReference type="InterPro" id="IPR004360">
    <property type="entry name" value="Glyas_Fos-R_dOase_dom"/>
</dbReference>
<dbReference type="EMBL" id="BAAAHP010000057">
    <property type="protein sequence ID" value="GAA0932290.1"/>
    <property type="molecule type" value="Genomic_DNA"/>
</dbReference>
<accession>A0ABP4A8C5</accession>
<gene>
    <name evidence="2" type="ORF">GCM10009559_21110</name>
</gene>
<dbReference type="Proteomes" id="UP001499967">
    <property type="component" value="Unassembled WGS sequence"/>
</dbReference>
<organism evidence="2 3">
    <name type="scientific">Pseudonocardia zijingensis</name>
    <dbReference type="NCBI Taxonomy" id="153376"/>
    <lineage>
        <taxon>Bacteria</taxon>
        <taxon>Bacillati</taxon>
        <taxon>Actinomycetota</taxon>
        <taxon>Actinomycetes</taxon>
        <taxon>Pseudonocardiales</taxon>
        <taxon>Pseudonocardiaceae</taxon>
        <taxon>Pseudonocardia</taxon>
    </lineage>
</organism>